<feature type="region of interest" description="Disordered" evidence="1">
    <location>
        <begin position="1"/>
        <end position="90"/>
    </location>
</feature>
<dbReference type="PANTHER" id="PTHR35392:SF5">
    <property type="entry name" value="ZN(2)-C6 FUNGAL-TYPE DOMAIN-CONTAINING PROTEIN"/>
    <property type="match status" value="1"/>
</dbReference>
<dbReference type="EMBL" id="JAJGCB010000006">
    <property type="protein sequence ID" value="KAJ8991951.1"/>
    <property type="molecule type" value="Genomic_DNA"/>
</dbReference>
<comment type="caution">
    <text evidence="2">The sequence shown here is derived from an EMBL/GenBank/DDBJ whole genome shotgun (WGS) entry which is preliminary data.</text>
</comment>
<protein>
    <recommendedName>
        <fullName evidence="4">Zn(2)-C6 fungal-type domain-containing protein</fullName>
    </recommendedName>
</protein>
<feature type="region of interest" description="Disordered" evidence="1">
    <location>
        <begin position="127"/>
        <end position="149"/>
    </location>
</feature>
<evidence type="ECO:0000313" key="3">
    <source>
        <dbReference type="Proteomes" id="UP001161757"/>
    </source>
</evidence>
<feature type="compositionally biased region" description="Polar residues" evidence="1">
    <location>
        <begin position="74"/>
        <end position="90"/>
    </location>
</feature>
<dbReference type="PANTHER" id="PTHR35392">
    <property type="entry name" value="ZN(II)2CYS6 TRANSCRIPTION FACTOR (EUROFUNG)-RELATED-RELATED"/>
    <property type="match status" value="1"/>
</dbReference>
<evidence type="ECO:0000313" key="2">
    <source>
        <dbReference type="EMBL" id="KAJ8991951.1"/>
    </source>
</evidence>
<feature type="compositionally biased region" description="Basic and acidic residues" evidence="1">
    <location>
        <begin position="210"/>
        <end position="223"/>
    </location>
</feature>
<dbReference type="AlphaFoldDB" id="A0AAN6IYT3"/>
<evidence type="ECO:0000256" key="1">
    <source>
        <dbReference type="SAM" id="MobiDB-lite"/>
    </source>
</evidence>
<accession>A0AAN6IYT3</accession>
<organism evidence="2 3">
    <name type="scientific">Exophiala dermatitidis</name>
    <name type="common">Black yeast-like fungus</name>
    <name type="synonym">Wangiella dermatitidis</name>
    <dbReference type="NCBI Taxonomy" id="5970"/>
    <lineage>
        <taxon>Eukaryota</taxon>
        <taxon>Fungi</taxon>
        <taxon>Dikarya</taxon>
        <taxon>Ascomycota</taxon>
        <taxon>Pezizomycotina</taxon>
        <taxon>Eurotiomycetes</taxon>
        <taxon>Chaetothyriomycetidae</taxon>
        <taxon>Chaetothyriales</taxon>
        <taxon>Herpotrichiellaceae</taxon>
        <taxon>Exophiala</taxon>
    </lineage>
</organism>
<name>A0AAN6IYT3_EXODE</name>
<feature type="region of interest" description="Disordered" evidence="1">
    <location>
        <begin position="178"/>
        <end position="254"/>
    </location>
</feature>
<evidence type="ECO:0008006" key="4">
    <source>
        <dbReference type="Google" id="ProtNLM"/>
    </source>
</evidence>
<dbReference type="InterPro" id="IPR052973">
    <property type="entry name" value="Fungal_sec-metab_reg_TF"/>
</dbReference>
<proteinExistence type="predicted"/>
<reference evidence="2" key="1">
    <citation type="submission" date="2023-01" db="EMBL/GenBank/DDBJ databases">
        <title>Exophiala dermititidis isolated from Cystic Fibrosis Patient.</title>
        <authorList>
            <person name="Kurbessoian T."/>
            <person name="Crocker A."/>
            <person name="Murante D."/>
            <person name="Hogan D.A."/>
            <person name="Stajich J.E."/>
        </authorList>
    </citation>
    <scope>NUCLEOTIDE SEQUENCE</scope>
    <source>
        <strain evidence="2">Ex8</strain>
    </source>
</reference>
<feature type="compositionally biased region" description="Polar residues" evidence="1">
    <location>
        <begin position="36"/>
        <end position="49"/>
    </location>
</feature>
<sequence length="718" mass="81534">MGRRPRQSGHRQGQYPLRRVVPNHSWSPPALPQHPSFETPSTSPVQPHEQSWLAPEAYVASQTEHRPEPVSPVSARSTLSHSSGSNSARTTSYTSAIAYARHLSPDANTPTSSGILNQQNVWNGRQVQDSHGWSRNGQIGASSSASDTDVQMTGITEAVLGIDVRSLASYSPDYLQRPQFVSERSSSPSNHRRQRPTTEPWSTLPLPLADGRHDGNTDTHAADAMDIFSEVTRSPTGRERPRGRTRPLSPEERKHAMNVRKEGACLRCTIMKEKCDTMFPCKTCLTKERRKIPKQCIRARFDWKECKSIMFPDELTRKLENKNVSRYLGNSVFMYPPREPFEIVLDMDIGDNSEYSDYIKVRVREFDPLDHPELHHAHVAAADYDGSKPYKECAVWNPPIIMDVTEGSWQKEIWKLQRGIPLRFDKVLGNPHSWTAWTIKYFTDPQEDFQTTILEMIGHYYRKDIPEHGIIKTALSLLWFENLLLKKFTIPPEAVPELEEHLESQRPPAIPNDAFVIPATINRFLKAIIVQMAIDAARQVTEVLHDMLFKMAVSQKLPTGQTDIALCVAFMILMFVGRVQWTLVVLADSRPAESGTEYRLQDAEARIRAMEESVCDYLVAFHKYTLSRKSPSKTAEAPAKGYKNNSASSDMNNTACESHAQQFDLVGKLRREVETDYASERPQNLELGRIDLRTFPYTNVGRLCWKLFRNIESDTACD</sequence>
<gene>
    <name evidence="2" type="ORF">HRR80_003853</name>
</gene>
<dbReference type="Proteomes" id="UP001161757">
    <property type="component" value="Unassembled WGS sequence"/>
</dbReference>
<feature type="region of interest" description="Disordered" evidence="1">
    <location>
        <begin position="632"/>
        <end position="651"/>
    </location>
</feature>